<dbReference type="Gene3D" id="1.20.120.580">
    <property type="entry name" value="bsu32300-like"/>
    <property type="match status" value="1"/>
</dbReference>
<dbReference type="Proteomes" id="UP001155027">
    <property type="component" value="Unassembled WGS sequence"/>
</dbReference>
<accession>A0A9X2QF11</accession>
<comment type="similarity">
    <text evidence="4">Belongs to the HepT RNase toxin family.</text>
</comment>
<dbReference type="GO" id="GO:0004540">
    <property type="term" value="F:RNA nuclease activity"/>
    <property type="evidence" value="ECO:0007669"/>
    <property type="project" value="InterPro"/>
</dbReference>
<evidence type="ECO:0000256" key="1">
    <source>
        <dbReference type="ARBA" id="ARBA00022649"/>
    </source>
</evidence>
<proteinExistence type="inferred from homology"/>
<reference evidence="6" key="1">
    <citation type="submission" date="2022-08" db="EMBL/GenBank/DDBJ databases">
        <title>Genomic Encyclopedia of Type Strains, Phase V (KMG-V): Genome sequencing to study the core and pangenomes of soil and plant-associated prokaryotes.</title>
        <authorList>
            <person name="Whitman W."/>
        </authorList>
    </citation>
    <scope>NUCLEOTIDE SEQUENCE</scope>
    <source>
        <strain evidence="5">0</strain>
        <strain evidence="6">SP3049</strain>
    </source>
</reference>
<keyword evidence="3" id="KW-0378">Hydrolase</keyword>
<comment type="caution">
    <text evidence="6">The sequence shown here is derived from an EMBL/GenBank/DDBJ whole genome shotgun (WGS) entry which is preliminary data.</text>
</comment>
<protein>
    <submittedName>
        <fullName evidence="6">Uncharacterized protein YutE (UPF0331/DUF86 family)</fullName>
    </submittedName>
</protein>
<dbReference type="EMBL" id="JANUAU010000005">
    <property type="protein sequence ID" value="MCS3677786.1"/>
    <property type="molecule type" value="Genomic_DNA"/>
</dbReference>
<dbReference type="AlphaFoldDB" id="A0A9X2QF11"/>
<evidence type="ECO:0000256" key="4">
    <source>
        <dbReference type="ARBA" id="ARBA00024207"/>
    </source>
</evidence>
<sequence length="137" mass="16162">MVDPNVIRRRLQKLSEYLDILRTTQQHSRSEFVEDPYLYGSAERFLQLSIESINDMASHVVVDENLGTVERAQDLPDIFESEGLIGEEMREQWTDMVGFRNALVHDYLDIDRDIVYEAIQHRLDEIEQLRSIFSQFL</sequence>
<dbReference type="NCBIfam" id="NF047751">
    <property type="entry name" value="HepT_toxin"/>
    <property type="match status" value="1"/>
</dbReference>
<name>A0A9X2QF11_9BACT</name>
<dbReference type="Proteomes" id="UP001155057">
    <property type="component" value="Unassembled WGS sequence"/>
</dbReference>
<dbReference type="RefSeq" id="WP_162899595.1">
    <property type="nucleotide sequence ID" value="NZ_CALTRY010000002.1"/>
</dbReference>
<evidence type="ECO:0000313" key="7">
    <source>
        <dbReference type="Proteomes" id="UP001155057"/>
    </source>
</evidence>
<dbReference type="PANTHER" id="PTHR33397:SF5">
    <property type="entry name" value="RNASE YUTE-RELATED"/>
    <property type="match status" value="1"/>
</dbReference>
<evidence type="ECO:0000256" key="3">
    <source>
        <dbReference type="ARBA" id="ARBA00022801"/>
    </source>
</evidence>
<evidence type="ECO:0000313" key="5">
    <source>
        <dbReference type="EMBL" id="MCS3677786.1"/>
    </source>
</evidence>
<keyword evidence="2" id="KW-0540">Nuclease</keyword>
<evidence type="ECO:0000256" key="2">
    <source>
        <dbReference type="ARBA" id="ARBA00022722"/>
    </source>
</evidence>
<organism evidence="6 7">
    <name type="scientific">Salinibacter ruber</name>
    <dbReference type="NCBI Taxonomy" id="146919"/>
    <lineage>
        <taxon>Bacteria</taxon>
        <taxon>Pseudomonadati</taxon>
        <taxon>Rhodothermota</taxon>
        <taxon>Rhodothermia</taxon>
        <taxon>Rhodothermales</taxon>
        <taxon>Salinibacteraceae</taxon>
        <taxon>Salinibacter</taxon>
    </lineage>
</organism>
<dbReference type="InterPro" id="IPR037038">
    <property type="entry name" value="HepT-like_sf"/>
</dbReference>
<gene>
    <name evidence="6" type="ORF">GGP61_003588</name>
    <name evidence="5" type="ORF">GGP71_001714</name>
</gene>
<dbReference type="PANTHER" id="PTHR33397">
    <property type="entry name" value="UPF0331 PROTEIN YUTE"/>
    <property type="match status" value="1"/>
</dbReference>
<dbReference type="InterPro" id="IPR008201">
    <property type="entry name" value="HepT-like"/>
</dbReference>
<dbReference type="InterPro" id="IPR052379">
    <property type="entry name" value="Type_VII_TA_RNase"/>
</dbReference>
<dbReference type="Pfam" id="PF01934">
    <property type="entry name" value="HepT-like"/>
    <property type="match status" value="1"/>
</dbReference>
<evidence type="ECO:0000313" key="6">
    <source>
        <dbReference type="EMBL" id="MCS3711952.1"/>
    </source>
</evidence>
<dbReference type="EMBL" id="JANUAE010000021">
    <property type="protein sequence ID" value="MCS3711952.1"/>
    <property type="molecule type" value="Genomic_DNA"/>
</dbReference>
<dbReference type="GO" id="GO:0110001">
    <property type="term" value="C:toxin-antitoxin complex"/>
    <property type="evidence" value="ECO:0007669"/>
    <property type="project" value="InterPro"/>
</dbReference>
<keyword evidence="1" id="KW-1277">Toxin-antitoxin system</keyword>
<dbReference type="GO" id="GO:0016787">
    <property type="term" value="F:hydrolase activity"/>
    <property type="evidence" value="ECO:0007669"/>
    <property type="project" value="UniProtKB-KW"/>
</dbReference>